<accession>E8N666</accession>
<gene>
    <name evidence="1" type="ordered locus">ANT_19040</name>
</gene>
<evidence type="ECO:0008006" key="3">
    <source>
        <dbReference type="Google" id="ProtNLM"/>
    </source>
</evidence>
<organism evidence="1 2">
    <name type="scientific">Anaerolinea thermophila (strain DSM 14523 / JCM 11388 / NBRC 100420 / UNI-1)</name>
    <dbReference type="NCBI Taxonomy" id="926569"/>
    <lineage>
        <taxon>Bacteria</taxon>
        <taxon>Bacillati</taxon>
        <taxon>Chloroflexota</taxon>
        <taxon>Anaerolineae</taxon>
        <taxon>Anaerolineales</taxon>
        <taxon>Anaerolineaceae</taxon>
        <taxon>Anaerolinea</taxon>
    </lineage>
</organism>
<dbReference type="STRING" id="926569.ANT_19040"/>
<keyword evidence="2" id="KW-1185">Reference proteome</keyword>
<proteinExistence type="predicted"/>
<protein>
    <recommendedName>
        <fullName evidence="3">NIPSNAP domain-containing protein</fullName>
    </recommendedName>
</protein>
<dbReference type="OrthoDB" id="161523at2"/>
<dbReference type="KEGG" id="atm:ANT_19040"/>
<sequence length="100" mass="11726">MAYKLIMTWDIIPEREQEYFEFVVREFIPGVQRLGFELTDAWATIYGARPQILVGAMLPTLAKVNKVLQSEEWKRLNSQLLDFVQNYEQKVVEAHGGFQF</sequence>
<dbReference type="eggNOG" id="ENOG5031CAS">
    <property type="taxonomic scope" value="Bacteria"/>
</dbReference>
<evidence type="ECO:0000313" key="1">
    <source>
        <dbReference type="EMBL" id="BAJ63930.1"/>
    </source>
</evidence>
<dbReference type="HOGENOM" id="CLU_2299837_0_0_0"/>
<dbReference type="InParanoid" id="E8N666"/>
<dbReference type="Proteomes" id="UP000008922">
    <property type="component" value="Chromosome"/>
</dbReference>
<reference evidence="1 2" key="1">
    <citation type="submission" date="2010-12" db="EMBL/GenBank/DDBJ databases">
        <title>Whole genome sequence of Anaerolinea thermophila UNI-1.</title>
        <authorList>
            <person name="Narita-Yamada S."/>
            <person name="Kishi E."/>
            <person name="Watanabe Y."/>
            <person name="Takasaki K."/>
            <person name="Ankai A."/>
            <person name="Oguchi A."/>
            <person name="Fukui S."/>
            <person name="Takahashi M."/>
            <person name="Yashiro I."/>
            <person name="Hosoyama A."/>
            <person name="Sekiguchi Y."/>
            <person name="Hanada S."/>
            <person name="Fujita N."/>
        </authorList>
    </citation>
    <scope>NUCLEOTIDE SEQUENCE [LARGE SCALE GENOMIC DNA]</scope>
    <source>
        <strain evidence="2">DSM 14523 / JCM 11388 / NBRC 100420 / UNI-1</strain>
    </source>
</reference>
<dbReference type="AlphaFoldDB" id="E8N666"/>
<evidence type="ECO:0000313" key="2">
    <source>
        <dbReference type="Proteomes" id="UP000008922"/>
    </source>
</evidence>
<dbReference type="EMBL" id="AP012029">
    <property type="protein sequence ID" value="BAJ63930.1"/>
    <property type="molecule type" value="Genomic_DNA"/>
</dbReference>
<dbReference type="RefSeq" id="WP_013560306.1">
    <property type="nucleotide sequence ID" value="NC_014960.1"/>
</dbReference>
<name>E8N666_ANATU</name>